<keyword evidence="7" id="KW-0411">Iron-sulfur</keyword>
<accession>A0A660SKL4</accession>
<dbReference type="EC" id="4.1.99.17" evidence="9"/>
<dbReference type="GO" id="GO:0070284">
    <property type="term" value="F:phosphomethylpyrimidine synthase activity"/>
    <property type="evidence" value="ECO:0007669"/>
    <property type="project" value="UniProtKB-EC"/>
</dbReference>
<dbReference type="GO" id="GO:0009228">
    <property type="term" value="P:thiamine biosynthetic process"/>
    <property type="evidence" value="ECO:0007669"/>
    <property type="project" value="UniProtKB-UniRule"/>
</dbReference>
<keyword evidence="5" id="KW-0862">Zinc</keyword>
<dbReference type="PANTHER" id="PTHR30557:SF1">
    <property type="entry name" value="PHOSPHOMETHYLPYRIMIDINE SYNTHASE, CHLOROPLASTIC"/>
    <property type="match status" value="1"/>
</dbReference>
<dbReference type="InterPro" id="IPR038521">
    <property type="entry name" value="ThiC/Bza_core_dom"/>
</dbReference>
<keyword evidence="4" id="KW-0479">Metal-binding</keyword>
<evidence type="ECO:0000256" key="8">
    <source>
        <dbReference type="ARBA" id="ARBA00023239"/>
    </source>
</evidence>
<evidence type="ECO:0000256" key="4">
    <source>
        <dbReference type="ARBA" id="ARBA00022723"/>
    </source>
</evidence>
<name>A0A660SKL4_UNCW3</name>
<evidence type="ECO:0000256" key="1">
    <source>
        <dbReference type="ARBA" id="ARBA00001966"/>
    </source>
</evidence>
<dbReference type="Gene3D" id="6.10.250.620">
    <property type="match status" value="1"/>
</dbReference>
<evidence type="ECO:0000256" key="7">
    <source>
        <dbReference type="ARBA" id="ARBA00023014"/>
    </source>
</evidence>
<evidence type="ECO:0000256" key="5">
    <source>
        <dbReference type="ARBA" id="ARBA00022833"/>
    </source>
</evidence>
<keyword evidence="2" id="KW-0004">4Fe-4S</keyword>
<protein>
    <recommendedName>
        <fullName evidence="9">Phosphomethylpyrimidine synthase</fullName>
        <ecNumber evidence="9">4.1.99.17</ecNumber>
    </recommendedName>
</protein>
<dbReference type="AlphaFoldDB" id="A0A660SKL4"/>
<sequence length="426" mass="47043">MKLIERVARMEGVRPRFLKQGIAEGTIILVRNRRRRITPLAIGRGLRTKVNANIGTSPDRASLKYELKKLKAALEAGTDAVMDLSTGGDIDRIRREIIAHAPVPVGTVPIYQAAIYARKKKKSFVELSPQEIMEVIERHLEDGVDFITVHCGITRRAIEVIKRFPRLAGVVSRGGSMILEWMSYNDEENPLYEYYDELLKLAKRYDATLSLGDGLRPGAIHDGTDPAQLEELMVIGELVKRAREAEVKVMVEGPGHLPLNQIEANIKLEKKICGGAPFYVLGPLVTDISTGYDHISAAIGGALAAYYGADFLCYVTPTEHLSLPKPSDVKLGVIAARIAGHAADIAKGIGSEEWDFELSRARAELDWRGVIRLSIDPERTRKFFHPSAAAKACTMCGEFCAVKKSSEIFEGRKRRGKALKRSGTGR</sequence>
<keyword evidence="6" id="KW-0408">Iron</keyword>
<dbReference type="NCBIfam" id="TIGR00190">
    <property type="entry name" value="thiC"/>
    <property type="match status" value="1"/>
</dbReference>
<comment type="caution">
    <text evidence="10">The sequence shown here is derived from an EMBL/GenBank/DDBJ whole genome shotgun (WGS) entry which is preliminary data.</text>
</comment>
<comment type="cofactor">
    <cofactor evidence="1">
        <name>[4Fe-4S] cluster</name>
        <dbReference type="ChEBI" id="CHEBI:49883"/>
    </cofactor>
</comment>
<dbReference type="Pfam" id="PF01964">
    <property type="entry name" value="ThiC_Rad_SAM"/>
    <property type="match status" value="1"/>
</dbReference>
<keyword evidence="3" id="KW-0949">S-adenosyl-L-methionine</keyword>
<dbReference type="PANTHER" id="PTHR30557">
    <property type="entry name" value="THIAMINE BIOSYNTHESIS PROTEIN THIC"/>
    <property type="match status" value="1"/>
</dbReference>
<evidence type="ECO:0000256" key="6">
    <source>
        <dbReference type="ARBA" id="ARBA00023004"/>
    </source>
</evidence>
<dbReference type="Gene3D" id="3.20.20.540">
    <property type="entry name" value="Radical SAM ThiC family, central domain"/>
    <property type="match status" value="1"/>
</dbReference>
<evidence type="ECO:0000313" key="11">
    <source>
        <dbReference type="Proteomes" id="UP000268469"/>
    </source>
</evidence>
<dbReference type="GO" id="GO:0005829">
    <property type="term" value="C:cytosol"/>
    <property type="evidence" value="ECO:0007669"/>
    <property type="project" value="TreeGrafter"/>
</dbReference>
<dbReference type="FunFam" id="3.20.20.540:FF:000001">
    <property type="entry name" value="Phosphomethylpyrimidine synthase"/>
    <property type="match status" value="1"/>
</dbReference>
<dbReference type="GO" id="GO:0046872">
    <property type="term" value="F:metal ion binding"/>
    <property type="evidence" value="ECO:0007669"/>
    <property type="project" value="UniProtKB-KW"/>
</dbReference>
<dbReference type="GO" id="GO:0051539">
    <property type="term" value="F:4 iron, 4 sulfur cluster binding"/>
    <property type="evidence" value="ECO:0007669"/>
    <property type="project" value="UniProtKB-KW"/>
</dbReference>
<evidence type="ECO:0000256" key="2">
    <source>
        <dbReference type="ARBA" id="ARBA00022485"/>
    </source>
</evidence>
<dbReference type="NCBIfam" id="NF009895">
    <property type="entry name" value="PRK13352.1"/>
    <property type="match status" value="1"/>
</dbReference>
<proteinExistence type="predicted"/>
<keyword evidence="8" id="KW-0456">Lyase</keyword>
<evidence type="ECO:0000256" key="3">
    <source>
        <dbReference type="ARBA" id="ARBA00022691"/>
    </source>
</evidence>
<dbReference type="SFLD" id="SFLDS00113">
    <property type="entry name" value="Radical_SAM_Phosphomethylpyrim"/>
    <property type="match status" value="1"/>
</dbReference>
<dbReference type="EMBL" id="QNBE01000012">
    <property type="protein sequence ID" value="RKX71309.1"/>
    <property type="molecule type" value="Genomic_DNA"/>
</dbReference>
<dbReference type="Proteomes" id="UP000268469">
    <property type="component" value="Unassembled WGS sequence"/>
</dbReference>
<gene>
    <name evidence="10" type="ORF">DRP53_02115</name>
</gene>
<organism evidence="10 11">
    <name type="scientific">candidate division WOR-3 bacterium</name>
    <dbReference type="NCBI Taxonomy" id="2052148"/>
    <lineage>
        <taxon>Bacteria</taxon>
        <taxon>Bacteria division WOR-3</taxon>
    </lineage>
</organism>
<evidence type="ECO:0000313" key="10">
    <source>
        <dbReference type="EMBL" id="RKX71309.1"/>
    </source>
</evidence>
<dbReference type="SFLD" id="SFLDG01114">
    <property type="entry name" value="phosphomethylpyrimidine_syntha"/>
    <property type="match status" value="1"/>
</dbReference>
<reference evidence="10 11" key="1">
    <citation type="submission" date="2018-06" db="EMBL/GenBank/DDBJ databases">
        <title>Extensive metabolic versatility and redundancy in microbially diverse, dynamic hydrothermal sediments.</title>
        <authorList>
            <person name="Dombrowski N."/>
            <person name="Teske A."/>
            <person name="Baker B.J."/>
        </authorList>
    </citation>
    <scope>NUCLEOTIDE SEQUENCE [LARGE SCALE GENOMIC DNA]</scope>
    <source>
        <strain evidence="10">B36_G15</strain>
    </source>
</reference>
<dbReference type="InterPro" id="IPR002817">
    <property type="entry name" value="ThiC/BzaA/B"/>
</dbReference>
<dbReference type="SFLD" id="SFLDF00407">
    <property type="entry name" value="phosphomethylpyrimidine_syntha"/>
    <property type="match status" value="1"/>
</dbReference>
<evidence type="ECO:0000256" key="9">
    <source>
        <dbReference type="NCBIfam" id="TIGR00190"/>
    </source>
</evidence>